<dbReference type="PANTHER" id="PTHR24006">
    <property type="entry name" value="UBIQUITIN CARBOXYL-TERMINAL HYDROLASE"/>
    <property type="match status" value="1"/>
</dbReference>
<dbReference type="InterPro" id="IPR013083">
    <property type="entry name" value="Znf_RING/FYVE/PHD"/>
</dbReference>
<evidence type="ECO:0000256" key="5">
    <source>
        <dbReference type="ARBA" id="ARBA00022737"/>
    </source>
</evidence>
<protein>
    <recommendedName>
        <fullName evidence="11">Ubiquitin carboxyl-terminal hydrolase</fullName>
        <ecNumber evidence="11">3.4.19.12</ecNumber>
    </recommendedName>
</protein>
<dbReference type="GO" id="GO:0008270">
    <property type="term" value="F:zinc ion binding"/>
    <property type="evidence" value="ECO:0007669"/>
    <property type="project" value="UniProtKB-UniRule"/>
</dbReference>
<evidence type="ECO:0000256" key="6">
    <source>
        <dbReference type="ARBA" id="ARBA00022771"/>
    </source>
</evidence>
<feature type="binding site" evidence="13">
    <location>
        <position position="215"/>
    </location>
    <ligand>
        <name>Zn(2+)</name>
        <dbReference type="ChEBI" id="CHEBI:29105"/>
    </ligand>
</feature>
<dbReference type="GO" id="GO:0004843">
    <property type="term" value="F:cysteine-type deubiquitinase activity"/>
    <property type="evidence" value="ECO:0007669"/>
    <property type="project" value="UniProtKB-UniRule"/>
</dbReference>
<dbReference type="EC" id="3.4.19.12" evidence="11"/>
<dbReference type="SMART" id="SM00165">
    <property type="entry name" value="UBA"/>
    <property type="match status" value="2"/>
</dbReference>
<dbReference type="SUPFAM" id="SSF54001">
    <property type="entry name" value="Cysteine proteinases"/>
    <property type="match status" value="1"/>
</dbReference>
<keyword evidence="4 11" id="KW-0479">Metal-binding</keyword>
<proteinExistence type="inferred from homology"/>
<dbReference type="Gene3D" id="3.90.70.10">
    <property type="entry name" value="Cysteine proteinases"/>
    <property type="match status" value="1"/>
</dbReference>
<feature type="region of interest" description="Disordered" evidence="15">
    <location>
        <begin position="745"/>
        <end position="772"/>
    </location>
</feature>
<dbReference type="Pfam" id="PF17807">
    <property type="entry name" value="zf-UBP_var"/>
    <property type="match status" value="1"/>
</dbReference>
<keyword evidence="6 14" id="KW-0863">Zinc-finger</keyword>
<gene>
    <name evidence="19" type="primary">ubp14_2</name>
    <name evidence="19" type="ORF">IWQ60_011076</name>
</gene>
<dbReference type="GO" id="GO:0005829">
    <property type="term" value="C:cytosol"/>
    <property type="evidence" value="ECO:0007669"/>
    <property type="project" value="TreeGrafter"/>
</dbReference>
<dbReference type="InterPro" id="IPR015940">
    <property type="entry name" value="UBA"/>
</dbReference>
<dbReference type="InterPro" id="IPR050164">
    <property type="entry name" value="Peptidase_C19"/>
</dbReference>
<evidence type="ECO:0000259" key="18">
    <source>
        <dbReference type="PROSITE" id="PS50271"/>
    </source>
</evidence>
<dbReference type="GO" id="GO:0005634">
    <property type="term" value="C:nucleus"/>
    <property type="evidence" value="ECO:0007669"/>
    <property type="project" value="TreeGrafter"/>
</dbReference>
<dbReference type="InterPro" id="IPR016652">
    <property type="entry name" value="Ubiquitinyl_hydrolase"/>
</dbReference>
<keyword evidence="8 11" id="KW-0378">Hydrolase</keyword>
<dbReference type="PROSITE" id="PS50030">
    <property type="entry name" value="UBA"/>
    <property type="match status" value="2"/>
</dbReference>
<feature type="domain" description="UBA" evidence="16">
    <location>
        <begin position="700"/>
        <end position="740"/>
    </location>
</feature>
<keyword evidence="9 11" id="KW-0788">Thiol protease</keyword>
<dbReference type="InterPro" id="IPR041432">
    <property type="entry name" value="UBP13_Znf-UBP_var"/>
</dbReference>
<evidence type="ECO:0000256" key="4">
    <source>
        <dbReference type="ARBA" id="ARBA00022723"/>
    </source>
</evidence>
<evidence type="ECO:0000256" key="8">
    <source>
        <dbReference type="ARBA" id="ARBA00022801"/>
    </source>
</evidence>
<evidence type="ECO:0000256" key="2">
    <source>
        <dbReference type="ARBA" id="ARBA00009085"/>
    </source>
</evidence>
<dbReference type="GO" id="GO:0016579">
    <property type="term" value="P:protein deubiquitination"/>
    <property type="evidence" value="ECO:0007669"/>
    <property type="project" value="InterPro"/>
</dbReference>
<organism evidence="19 20">
    <name type="scientific">Tieghemiomyces parasiticus</name>
    <dbReference type="NCBI Taxonomy" id="78921"/>
    <lineage>
        <taxon>Eukaryota</taxon>
        <taxon>Fungi</taxon>
        <taxon>Fungi incertae sedis</taxon>
        <taxon>Zoopagomycota</taxon>
        <taxon>Kickxellomycotina</taxon>
        <taxon>Dimargaritomycetes</taxon>
        <taxon>Dimargaritales</taxon>
        <taxon>Dimargaritaceae</taxon>
        <taxon>Tieghemiomyces</taxon>
    </lineage>
</organism>
<dbReference type="CDD" id="cd14386">
    <property type="entry name" value="UBA2_UBP5"/>
    <property type="match status" value="1"/>
</dbReference>
<evidence type="ECO:0000256" key="13">
    <source>
        <dbReference type="PIRSR" id="PIRSR016308-3"/>
    </source>
</evidence>
<feature type="binding site" evidence="13">
    <location>
        <position position="232"/>
    </location>
    <ligand>
        <name>Zn(2+)</name>
        <dbReference type="ChEBI" id="CHEBI:29105"/>
    </ligand>
</feature>
<evidence type="ECO:0000313" key="19">
    <source>
        <dbReference type="EMBL" id="KAJ1909606.1"/>
    </source>
</evidence>
<feature type="region of interest" description="Disordered" evidence="15">
    <location>
        <begin position="607"/>
        <end position="626"/>
    </location>
</feature>
<dbReference type="SUPFAM" id="SSF46934">
    <property type="entry name" value="UBA-like"/>
    <property type="match status" value="1"/>
</dbReference>
<feature type="domain" description="UBP-type" evidence="18">
    <location>
        <begin position="190"/>
        <end position="297"/>
    </location>
</feature>
<dbReference type="InterPro" id="IPR018200">
    <property type="entry name" value="USP_CS"/>
</dbReference>
<dbReference type="SMART" id="SM00290">
    <property type="entry name" value="ZnF_UBP"/>
    <property type="match status" value="2"/>
</dbReference>
<dbReference type="Pfam" id="PF02148">
    <property type="entry name" value="zf-UBP"/>
    <property type="match status" value="1"/>
</dbReference>
<keyword evidence="20" id="KW-1185">Reference proteome</keyword>
<dbReference type="Pfam" id="PF00627">
    <property type="entry name" value="UBA"/>
    <property type="match status" value="2"/>
</dbReference>
<dbReference type="InterPro" id="IPR001607">
    <property type="entry name" value="Znf_UBP"/>
</dbReference>
<dbReference type="OrthoDB" id="361536at2759"/>
<keyword evidence="3 11" id="KW-0645">Protease</keyword>
<dbReference type="PROSITE" id="PS50271">
    <property type="entry name" value="ZF_UBP"/>
    <property type="match status" value="1"/>
</dbReference>
<dbReference type="PANTHER" id="PTHR24006:SF664">
    <property type="entry name" value="UBIQUITIN CARBOXYL-TERMINAL HYDROLASE"/>
    <property type="match status" value="1"/>
</dbReference>
<dbReference type="InterPro" id="IPR028889">
    <property type="entry name" value="USP"/>
</dbReference>
<keyword evidence="7 11" id="KW-0833">Ubl conjugation pathway</keyword>
<dbReference type="Pfam" id="PF00443">
    <property type="entry name" value="UCH"/>
    <property type="match status" value="1"/>
</dbReference>
<dbReference type="InterPro" id="IPR001394">
    <property type="entry name" value="Peptidase_C19_UCH"/>
</dbReference>
<evidence type="ECO:0000256" key="3">
    <source>
        <dbReference type="ARBA" id="ARBA00022670"/>
    </source>
</evidence>
<feature type="binding site" evidence="13">
    <location>
        <position position="245"/>
    </location>
    <ligand>
        <name>Zn(2+)</name>
        <dbReference type="ChEBI" id="CHEBI:29105"/>
    </ligand>
</feature>
<keyword evidence="10 11" id="KW-0862">Zinc</keyword>
<evidence type="ECO:0000256" key="14">
    <source>
        <dbReference type="PROSITE-ProRule" id="PRU00502"/>
    </source>
</evidence>
<reference evidence="19" key="1">
    <citation type="submission" date="2022-07" db="EMBL/GenBank/DDBJ databases">
        <title>Phylogenomic reconstructions and comparative analyses of Kickxellomycotina fungi.</title>
        <authorList>
            <person name="Reynolds N.K."/>
            <person name="Stajich J.E."/>
            <person name="Barry K."/>
            <person name="Grigoriev I.V."/>
            <person name="Crous P."/>
            <person name="Smith M.E."/>
        </authorList>
    </citation>
    <scope>NUCLEOTIDE SEQUENCE</scope>
    <source>
        <strain evidence="19">RSA 861</strain>
    </source>
</reference>
<dbReference type="EMBL" id="JANBPT010001174">
    <property type="protein sequence ID" value="KAJ1909606.1"/>
    <property type="molecule type" value="Genomic_DNA"/>
</dbReference>
<dbReference type="PIRSF" id="PIRSF016308">
    <property type="entry name" value="UBP"/>
    <property type="match status" value="1"/>
</dbReference>
<feature type="active site" description="Proton acceptor" evidence="12">
    <location>
        <position position="796"/>
    </location>
</feature>
<evidence type="ECO:0000259" key="16">
    <source>
        <dbReference type="PROSITE" id="PS50030"/>
    </source>
</evidence>
<dbReference type="Gene3D" id="3.30.40.10">
    <property type="entry name" value="Zinc/RING finger domain, C3HC4 (zinc finger)"/>
    <property type="match status" value="2"/>
</dbReference>
<evidence type="ECO:0000256" key="11">
    <source>
        <dbReference type="PIRNR" id="PIRNR016308"/>
    </source>
</evidence>
<dbReference type="SUPFAM" id="SSF57850">
    <property type="entry name" value="RING/U-box"/>
    <property type="match status" value="2"/>
</dbReference>
<dbReference type="InterPro" id="IPR038765">
    <property type="entry name" value="Papain-like_cys_pep_sf"/>
</dbReference>
<comment type="caution">
    <text evidence="19">The sequence shown here is derived from an EMBL/GenBank/DDBJ whole genome shotgun (WGS) entry which is preliminary data.</text>
</comment>
<dbReference type="PROSITE" id="PS50235">
    <property type="entry name" value="USP_3"/>
    <property type="match status" value="1"/>
</dbReference>
<dbReference type="AlphaFoldDB" id="A0A9W7ZSR7"/>
<comment type="similarity">
    <text evidence="2 11">Belongs to the peptidase C19 family.</text>
</comment>
<accession>A0A9W7ZSR7</accession>
<dbReference type="Proteomes" id="UP001150569">
    <property type="component" value="Unassembled WGS sequence"/>
</dbReference>
<dbReference type="FunFam" id="3.30.40.10:FF:000026">
    <property type="entry name" value="Ubiquitin carboxyl-terminal hydrolase"/>
    <property type="match status" value="1"/>
</dbReference>
<keyword evidence="5" id="KW-0677">Repeat</keyword>
<dbReference type="Gene3D" id="1.10.8.10">
    <property type="entry name" value="DNA helicase RuvA subunit, C-terminal domain"/>
    <property type="match status" value="2"/>
</dbReference>
<feature type="domain" description="UBA" evidence="16">
    <location>
        <begin position="631"/>
        <end position="672"/>
    </location>
</feature>
<evidence type="ECO:0000256" key="1">
    <source>
        <dbReference type="ARBA" id="ARBA00000707"/>
    </source>
</evidence>
<sequence length="837" mass="91668">MATPTILDQDLCEHVLLAPMRQGSGSNPQVFKDECTLCFDDQVGDYFSAAAFHDCIDHGRSSHLPDASGGLDVCLDCFNGGCTDEDRHHGLVHHRKTDHPLALNIRRTLKSSFRSDDPKPPKITKLAIVESQDDETKYDHSMSVKCYKCAKNMACASMPEPVALAVTTVVTSLSATKKSEIASWEEESAKPCPHTLHLTQSTPPGPVDLTHCRDCDLRANLWLCMTCGSVGCGRRQYDGSGGNNHGVQHYEQTGHAVSCKLGTLSPEGTADLYCYLCDDAVLDCKLADHLLTFGINVAHTHKTDKTMAELQLEKNIEFDFSMTTEDGQLLTPVFGPGLTGLTNLGNSCYMASVLQCVMAQPTFRDRYFALFADHSATCPHPPASCFFCQTAKLAEGMASGRYSQPIQASAASEAMSEEEELRGQAGLTPRMYKMLIGADHAEFATMRQQDAFEFWQHLVKVTEQKERAVDGGRHDPTRMYQFTLEERLQCLTCHRVRYTRQPAQSLAVPIPATAPAEGEPPVTLAACLDRVAAPETIEQYHCSQCEAPTTVEKTVRFHRFPEVLVLHMQRFQLVDWVPRKVETPVEAALAPEALPLNLDRYRSLGRQPGEELLPEPQPGQASTATTAVEDAVDEAALIQLTAMGFPEVRCRKALRRTGNAGAEVAMNWLFEHMDDPDIDDPEPNVATDGGSAGTAAVAAAVSEGDLDMLMGMGFNRPHATRALQETGGSMERAVEWIFSHPEEQGVTGEVPASTVDQSAPEGAGSDDDAEVEAARSANYTVESFVSHRGTSVHCGHYVAHVWHPERRTWVLFNDNKAVAAPKPAASQAYVYFLRRGE</sequence>
<name>A0A9W7ZSR7_9FUNG</name>
<dbReference type="PROSITE" id="PS00972">
    <property type="entry name" value="USP_1"/>
    <property type="match status" value="1"/>
</dbReference>
<evidence type="ECO:0000256" key="7">
    <source>
        <dbReference type="ARBA" id="ARBA00022786"/>
    </source>
</evidence>
<dbReference type="GO" id="GO:0006508">
    <property type="term" value="P:proteolysis"/>
    <property type="evidence" value="ECO:0007669"/>
    <property type="project" value="UniProtKB-KW"/>
</dbReference>
<evidence type="ECO:0000256" key="12">
    <source>
        <dbReference type="PIRSR" id="PIRSR016308-1"/>
    </source>
</evidence>
<evidence type="ECO:0000256" key="10">
    <source>
        <dbReference type="ARBA" id="ARBA00022833"/>
    </source>
</evidence>
<evidence type="ECO:0000259" key="17">
    <source>
        <dbReference type="PROSITE" id="PS50235"/>
    </source>
</evidence>
<evidence type="ECO:0000256" key="9">
    <source>
        <dbReference type="ARBA" id="ARBA00022807"/>
    </source>
</evidence>
<feature type="domain" description="USP" evidence="17">
    <location>
        <begin position="339"/>
        <end position="836"/>
    </location>
</feature>
<evidence type="ECO:0000313" key="20">
    <source>
        <dbReference type="Proteomes" id="UP001150569"/>
    </source>
</evidence>
<dbReference type="InterPro" id="IPR009060">
    <property type="entry name" value="UBA-like_sf"/>
</dbReference>
<evidence type="ECO:0000256" key="15">
    <source>
        <dbReference type="SAM" id="MobiDB-lite"/>
    </source>
</evidence>
<dbReference type="FunFam" id="1.10.8.10:FF:000086">
    <property type="entry name" value="Ubiquitin carboxyl-terminal hydrolase"/>
    <property type="match status" value="1"/>
</dbReference>
<feature type="active site" description="Nucleophile" evidence="12">
    <location>
        <position position="348"/>
    </location>
</feature>
<comment type="catalytic activity">
    <reaction evidence="1 11">
        <text>Thiol-dependent hydrolysis of ester, thioester, amide, peptide and isopeptide bonds formed by the C-terminal Gly of ubiquitin (a 76-residue protein attached to proteins as an intracellular targeting signal).</text>
        <dbReference type="EC" id="3.4.19.12"/>
    </reaction>
</comment>